<reference evidence="3" key="1">
    <citation type="journal article" date="2015" name="Nature">
        <title>Complex archaea that bridge the gap between prokaryotes and eukaryotes.</title>
        <authorList>
            <person name="Spang A."/>
            <person name="Saw J.H."/>
            <person name="Jorgensen S.L."/>
            <person name="Zaremba-Niedzwiedzka K."/>
            <person name="Martijn J."/>
            <person name="Lind A.E."/>
            <person name="van Eijk R."/>
            <person name="Schleper C."/>
            <person name="Guy L."/>
            <person name="Ettema T.J."/>
        </authorList>
    </citation>
    <scope>NUCLEOTIDE SEQUENCE</scope>
</reference>
<protein>
    <recommendedName>
        <fullName evidence="2">Nuclease associated modular domain-containing protein</fullName>
    </recommendedName>
</protein>
<dbReference type="AlphaFoldDB" id="A0A0F9LQC6"/>
<evidence type="ECO:0000259" key="2">
    <source>
        <dbReference type="SMART" id="SM00496"/>
    </source>
</evidence>
<dbReference type="GO" id="GO:0003677">
    <property type="term" value="F:DNA binding"/>
    <property type="evidence" value="ECO:0007669"/>
    <property type="project" value="InterPro"/>
</dbReference>
<dbReference type="EMBL" id="LAZR01006832">
    <property type="protein sequence ID" value="KKM89326.1"/>
    <property type="molecule type" value="Genomic_DNA"/>
</dbReference>
<dbReference type="InterPro" id="IPR003615">
    <property type="entry name" value="HNH_nuc"/>
</dbReference>
<dbReference type="Gene3D" id="3.90.75.20">
    <property type="match status" value="1"/>
</dbReference>
<proteinExistence type="predicted"/>
<dbReference type="SUPFAM" id="SSF54060">
    <property type="entry name" value="His-Me finger endonucleases"/>
    <property type="match status" value="1"/>
</dbReference>
<dbReference type="Pfam" id="PF13392">
    <property type="entry name" value="HNH_3"/>
    <property type="match status" value="1"/>
</dbReference>
<dbReference type="SMART" id="SM00496">
    <property type="entry name" value="IENR2"/>
    <property type="match status" value="1"/>
</dbReference>
<evidence type="ECO:0000313" key="3">
    <source>
        <dbReference type="EMBL" id="KKM89326.1"/>
    </source>
</evidence>
<sequence>MSRAKGFKHSEETKEKMSETRKGKYIGKNNPNWKGGRNKDPYGYMRVYKPDHPRADSRNYIFEHILIAEEMLGRPLKNGEVVHHINGVKDDNRMENLYVSENNSTHRKLHSQLEKISFELISKNIIKFNKEKGEYY</sequence>
<dbReference type="InterPro" id="IPR003611">
    <property type="entry name" value="NUMOD3"/>
</dbReference>
<feature type="domain" description="Nuclease associated modular" evidence="2">
    <location>
        <begin position="5"/>
        <end position="21"/>
    </location>
</feature>
<evidence type="ECO:0000256" key="1">
    <source>
        <dbReference type="SAM" id="MobiDB-lite"/>
    </source>
</evidence>
<feature type="region of interest" description="Disordered" evidence="1">
    <location>
        <begin position="1"/>
        <end position="41"/>
    </location>
</feature>
<feature type="compositionally biased region" description="Basic and acidic residues" evidence="1">
    <location>
        <begin position="8"/>
        <end position="22"/>
    </location>
</feature>
<dbReference type="Pfam" id="PF07460">
    <property type="entry name" value="NUMOD3"/>
    <property type="match status" value="1"/>
</dbReference>
<dbReference type="InterPro" id="IPR044925">
    <property type="entry name" value="His-Me_finger_sf"/>
</dbReference>
<accession>A0A0F9LQC6</accession>
<gene>
    <name evidence="3" type="ORF">LCGC14_1249810</name>
</gene>
<name>A0A0F9LQC6_9ZZZZ</name>
<organism evidence="3">
    <name type="scientific">marine sediment metagenome</name>
    <dbReference type="NCBI Taxonomy" id="412755"/>
    <lineage>
        <taxon>unclassified sequences</taxon>
        <taxon>metagenomes</taxon>
        <taxon>ecological metagenomes</taxon>
    </lineage>
</organism>
<comment type="caution">
    <text evidence="3">The sequence shown here is derived from an EMBL/GenBank/DDBJ whole genome shotgun (WGS) entry which is preliminary data.</text>
</comment>